<name>A0ABX2FK24_9BACT</name>
<proteinExistence type="predicted"/>
<dbReference type="RefSeq" id="WP_173808249.1">
    <property type="nucleotide sequence ID" value="NZ_JABSNP010000001.1"/>
</dbReference>
<dbReference type="Proteomes" id="UP000779507">
    <property type="component" value="Unassembled WGS sequence"/>
</dbReference>
<dbReference type="EMBL" id="JABSNP010000001">
    <property type="protein sequence ID" value="NRT17473.1"/>
    <property type="molecule type" value="Genomic_DNA"/>
</dbReference>
<sequence>MKVFLLLTLSLCLSGQVIGQAKRIHLPNYRLADSTNYWQQWAKSNECKVGLEPLEKSPHPFHFRISSTGGEIIEIWQQSETFQGTFTEWVKDADNDLRPFERFYFQHYALDTSQAVAISELIKNSAILQLPSDESIKGWQQGFDGVEIVIQYSDNKNYYLKNYWTPSSQNGLAEAQLVQQFQSKLLELANATIVRKSFRDNIPFPSFINDNGVATIRAVSYEDYWKHKRDVYRYVRSMKREKE</sequence>
<reference evidence="1 2" key="1">
    <citation type="submission" date="2020-05" db="EMBL/GenBank/DDBJ databases">
        <title>Genomic Encyclopedia of Type Strains, Phase IV (KMG-V): Genome sequencing to study the core and pangenomes of soil and plant-associated prokaryotes.</title>
        <authorList>
            <person name="Whitman W."/>
        </authorList>
    </citation>
    <scope>NUCLEOTIDE SEQUENCE [LARGE SCALE GENOMIC DNA]</scope>
    <source>
        <strain evidence="1 2">9A</strain>
    </source>
</reference>
<organism evidence="1 2">
    <name type="scientific">Hymenobacter caeli</name>
    <dbReference type="NCBI Taxonomy" id="2735894"/>
    <lineage>
        <taxon>Bacteria</taxon>
        <taxon>Pseudomonadati</taxon>
        <taxon>Bacteroidota</taxon>
        <taxon>Cytophagia</taxon>
        <taxon>Cytophagales</taxon>
        <taxon>Hymenobacteraceae</taxon>
        <taxon>Hymenobacter</taxon>
    </lineage>
</organism>
<accession>A0ABX2FK24</accession>
<evidence type="ECO:0008006" key="3">
    <source>
        <dbReference type="Google" id="ProtNLM"/>
    </source>
</evidence>
<comment type="caution">
    <text evidence="1">The sequence shown here is derived from an EMBL/GenBank/DDBJ whole genome shotgun (WGS) entry which is preliminary data.</text>
</comment>
<evidence type="ECO:0000313" key="2">
    <source>
        <dbReference type="Proteomes" id="UP000779507"/>
    </source>
</evidence>
<protein>
    <recommendedName>
        <fullName evidence="3">GLPGLI family protein</fullName>
    </recommendedName>
</protein>
<evidence type="ECO:0000313" key="1">
    <source>
        <dbReference type="EMBL" id="NRT17473.1"/>
    </source>
</evidence>
<gene>
    <name evidence="1" type="ORF">HNP98_000276</name>
</gene>
<keyword evidence="2" id="KW-1185">Reference proteome</keyword>